<dbReference type="InterPro" id="IPR009003">
    <property type="entry name" value="Peptidase_S1_PA"/>
</dbReference>
<dbReference type="AlphaFoldDB" id="A0A8S4P5C4"/>
<gene>
    <name evidence="2" type="ORF">OFUS_LOCUS12526</name>
</gene>
<evidence type="ECO:0000313" key="3">
    <source>
        <dbReference type="Proteomes" id="UP000749559"/>
    </source>
</evidence>
<feature type="non-terminal residue" evidence="2">
    <location>
        <position position="1"/>
    </location>
</feature>
<dbReference type="InterPro" id="IPR001254">
    <property type="entry name" value="Trypsin_dom"/>
</dbReference>
<reference evidence="2" key="1">
    <citation type="submission" date="2022-03" db="EMBL/GenBank/DDBJ databases">
        <authorList>
            <person name="Martin C."/>
        </authorList>
    </citation>
    <scope>NUCLEOTIDE SEQUENCE</scope>
</reference>
<dbReference type="PANTHER" id="PTHR24260">
    <property type="match status" value="1"/>
</dbReference>
<proteinExistence type="predicted"/>
<dbReference type="Gene3D" id="2.40.10.10">
    <property type="entry name" value="Trypsin-like serine proteases"/>
    <property type="match status" value="1"/>
</dbReference>
<dbReference type="Pfam" id="PF00089">
    <property type="entry name" value="Trypsin"/>
    <property type="match status" value="1"/>
</dbReference>
<protein>
    <recommendedName>
        <fullName evidence="1">Peptidase S1 domain-containing protein</fullName>
    </recommendedName>
</protein>
<evidence type="ECO:0000313" key="2">
    <source>
        <dbReference type="EMBL" id="CAH1786680.1"/>
    </source>
</evidence>
<dbReference type="PANTHER" id="PTHR24260:SF147">
    <property type="entry name" value="EG:BACR7A4.3 PROTEIN-RELATED"/>
    <property type="match status" value="1"/>
</dbReference>
<feature type="domain" description="Peptidase S1" evidence="1">
    <location>
        <begin position="1"/>
        <end position="99"/>
    </location>
</feature>
<name>A0A8S4P5C4_OWEFU</name>
<keyword evidence="3" id="KW-1185">Reference proteome</keyword>
<dbReference type="InterPro" id="IPR051333">
    <property type="entry name" value="CLIP_Serine_Protease"/>
</dbReference>
<dbReference type="OrthoDB" id="10061449at2759"/>
<comment type="caution">
    <text evidence="2">The sequence shown here is derived from an EMBL/GenBank/DDBJ whole genome shotgun (WGS) entry which is preliminary data.</text>
</comment>
<dbReference type="InterPro" id="IPR043504">
    <property type="entry name" value="Peptidase_S1_PA_chymotrypsin"/>
</dbReference>
<dbReference type="GO" id="GO:0004252">
    <property type="term" value="F:serine-type endopeptidase activity"/>
    <property type="evidence" value="ECO:0007669"/>
    <property type="project" value="InterPro"/>
</dbReference>
<dbReference type="Proteomes" id="UP000749559">
    <property type="component" value="Unassembled WGS sequence"/>
</dbReference>
<dbReference type="SUPFAM" id="SSF50494">
    <property type="entry name" value="Trypsin-like serine proteases"/>
    <property type="match status" value="1"/>
</dbReference>
<accession>A0A8S4P5C4</accession>
<dbReference type="GO" id="GO:0006508">
    <property type="term" value="P:proteolysis"/>
    <property type="evidence" value="ECO:0007669"/>
    <property type="project" value="InterPro"/>
</dbReference>
<sequence>GAVAPVLRRGEDRIINDIDCNAAYPSININYNYHVCFGDGQISACGLDEGGPLICREPEGAQAPTVAGVSSFNDISCSSGPSVYTRVSSYLAWICSITQSC</sequence>
<evidence type="ECO:0000259" key="1">
    <source>
        <dbReference type="PROSITE" id="PS50240"/>
    </source>
</evidence>
<dbReference type="EMBL" id="CAIIXF020000006">
    <property type="protein sequence ID" value="CAH1786680.1"/>
    <property type="molecule type" value="Genomic_DNA"/>
</dbReference>
<organism evidence="2 3">
    <name type="scientific">Owenia fusiformis</name>
    <name type="common">Polychaete worm</name>
    <dbReference type="NCBI Taxonomy" id="6347"/>
    <lineage>
        <taxon>Eukaryota</taxon>
        <taxon>Metazoa</taxon>
        <taxon>Spiralia</taxon>
        <taxon>Lophotrochozoa</taxon>
        <taxon>Annelida</taxon>
        <taxon>Polychaeta</taxon>
        <taxon>Sedentaria</taxon>
        <taxon>Canalipalpata</taxon>
        <taxon>Sabellida</taxon>
        <taxon>Oweniida</taxon>
        <taxon>Oweniidae</taxon>
        <taxon>Owenia</taxon>
    </lineage>
</organism>
<dbReference type="PROSITE" id="PS50240">
    <property type="entry name" value="TRYPSIN_DOM"/>
    <property type="match status" value="1"/>
</dbReference>